<feature type="region of interest" description="Disordered" evidence="3">
    <location>
        <begin position="51"/>
        <end position="74"/>
    </location>
</feature>
<feature type="domain" description="M23ase beta-sheet core" evidence="4">
    <location>
        <begin position="331"/>
        <end position="431"/>
    </location>
</feature>
<dbReference type="GO" id="GO:0004222">
    <property type="term" value="F:metalloendopeptidase activity"/>
    <property type="evidence" value="ECO:0007669"/>
    <property type="project" value="TreeGrafter"/>
</dbReference>
<dbReference type="AlphaFoldDB" id="A0A926EQM2"/>
<feature type="compositionally biased region" description="Acidic residues" evidence="3">
    <location>
        <begin position="57"/>
        <end position="66"/>
    </location>
</feature>
<evidence type="ECO:0000256" key="3">
    <source>
        <dbReference type="SAM" id="MobiDB-lite"/>
    </source>
</evidence>
<feature type="domain" description="Peptidoglycan hydrolase PcsB coiled-coil" evidence="5">
    <location>
        <begin position="154"/>
        <end position="221"/>
    </location>
</feature>
<dbReference type="PANTHER" id="PTHR21666">
    <property type="entry name" value="PEPTIDASE-RELATED"/>
    <property type="match status" value="1"/>
</dbReference>
<dbReference type="CDD" id="cd12797">
    <property type="entry name" value="M23_peptidase"/>
    <property type="match status" value="1"/>
</dbReference>
<evidence type="ECO:0000313" key="6">
    <source>
        <dbReference type="EMBL" id="MBC8586373.1"/>
    </source>
</evidence>
<comment type="caution">
    <text evidence="6">The sequence shown here is derived from an EMBL/GenBank/DDBJ whole genome shotgun (WGS) entry which is preliminary data.</text>
</comment>
<gene>
    <name evidence="6" type="ORF">H8705_12360</name>
</gene>
<dbReference type="Gene3D" id="2.70.70.10">
    <property type="entry name" value="Glucose Permease (Domain IIA)"/>
    <property type="match status" value="1"/>
</dbReference>
<dbReference type="Pfam" id="PF24568">
    <property type="entry name" value="CC_PcsB"/>
    <property type="match status" value="1"/>
</dbReference>
<evidence type="ECO:0000313" key="7">
    <source>
        <dbReference type="Proteomes" id="UP000623678"/>
    </source>
</evidence>
<keyword evidence="7" id="KW-1185">Reference proteome</keyword>
<dbReference type="Pfam" id="PF01551">
    <property type="entry name" value="Peptidase_M23"/>
    <property type="match status" value="1"/>
</dbReference>
<dbReference type="InterPro" id="IPR011055">
    <property type="entry name" value="Dup_hybrid_motif"/>
</dbReference>
<dbReference type="EMBL" id="JACRTD010000010">
    <property type="protein sequence ID" value="MBC8586373.1"/>
    <property type="molecule type" value="Genomic_DNA"/>
</dbReference>
<evidence type="ECO:0000256" key="1">
    <source>
        <dbReference type="ARBA" id="ARBA00022729"/>
    </source>
</evidence>
<proteinExistence type="predicted"/>
<dbReference type="Gene3D" id="6.10.250.3150">
    <property type="match status" value="1"/>
</dbReference>
<feature type="coiled-coil region" evidence="2">
    <location>
        <begin position="210"/>
        <end position="265"/>
    </location>
</feature>
<dbReference type="InterPro" id="IPR016047">
    <property type="entry name" value="M23ase_b-sheet_dom"/>
</dbReference>
<keyword evidence="2" id="KW-0175">Coiled coil</keyword>
<dbReference type="InterPro" id="IPR050570">
    <property type="entry name" value="Cell_wall_metabolism_enzyme"/>
</dbReference>
<name>A0A926EQM2_9FIRM</name>
<reference evidence="6" key="1">
    <citation type="submission" date="2020-08" db="EMBL/GenBank/DDBJ databases">
        <title>Genome public.</title>
        <authorList>
            <person name="Liu C."/>
            <person name="Sun Q."/>
        </authorList>
    </citation>
    <scope>NUCLEOTIDE SEQUENCE</scope>
    <source>
        <strain evidence="6">NSJ-64</strain>
    </source>
</reference>
<accession>A0A926EQM2</accession>
<keyword evidence="1" id="KW-0732">Signal</keyword>
<dbReference type="RefSeq" id="WP_262396094.1">
    <property type="nucleotide sequence ID" value="NZ_JACRTD010000010.1"/>
</dbReference>
<sequence length="437" mass="48310">MDSKGKRIFAAVMAVFLALSILVPSLAVIVNADDDDHILTDEEIEAAEAERLKNEGQQEEEDEEESSYQADDYSEEKADLKDLNARLSELQSQQNAIQQKINAAKSEKDKQLAQKQQIDTEMQFTLAQLDVLNQRITLLEENIAQKEDEMQIKQKDIDKNYELFKQRLRANYIAGNSSTIGMVLGADSFSQFLLRAEVATRISQYDQDVIDTLTREKEALNAIKVSLDKDKADLEKDKKEMEEKKQQLDTQLKETQDKIQDIAAMEQEFLANKEALTKQMQEVQAVITAIYDKINANSSNIPYVGGEMMWPSRTLAQITSSFGSRFGGNDYHTGIDISGGGAMGSPVLAANTGTVAHVTTNFTPGYGYGKYLIIDHGGGKTTLYAHCSSISVSEGDTVVKGQEIAKVGSTGWSTGPHIHFEVRINGKAVNPMGYVSA</sequence>
<protein>
    <submittedName>
        <fullName evidence="6">Peptidoglycan DD-metalloendopeptidase family protein</fullName>
    </submittedName>
</protein>
<evidence type="ECO:0000259" key="5">
    <source>
        <dbReference type="Pfam" id="PF24568"/>
    </source>
</evidence>
<evidence type="ECO:0000256" key="2">
    <source>
        <dbReference type="SAM" id="Coils"/>
    </source>
</evidence>
<dbReference type="PANTHER" id="PTHR21666:SF270">
    <property type="entry name" value="MUREIN HYDROLASE ACTIVATOR ENVC"/>
    <property type="match status" value="1"/>
</dbReference>
<dbReference type="SUPFAM" id="SSF51261">
    <property type="entry name" value="Duplicated hybrid motif"/>
    <property type="match status" value="1"/>
</dbReference>
<dbReference type="Proteomes" id="UP000623678">
    <property type="component" value="Unassembled WGS sequence"/>
</dbReference>
<evidence type="ECO:0000259" key="4">
    <source>
        <dbReference type="Pfam" id="PF01551"/>
    </source>
</evidence>
<dbReference type="InterPro" id="IPR057309">
    <property type="entry name" value="PcsB_CC"/>
</dbReference>
<organism evidence="6 7">
    <name type="scientific">Youxingia wuxianensis</name>
    <dbReference type="NCBI Taxonomy" id="2763678"/>
    <lineage>
        <taxon>Bacteria</taxon>
        <taxon>Bacillati</taxon>
        <taxon>Bacillota</taxon>
        <taxon>Clostridia</taxon>
        <taxon>Eubacteriales</taxon>
        <taxon>Oscillospiraceae</taxon>
        <taxon>Youxingia</taxon>
    </lineage>
</organism>